<reference evidence="4" key="1">
    <citation type="submission" date="2025-04" db="UniProtKB">
        <authorList>
            <consortium name="RefSeq"/>
        </authorList>
    </citation>
    <scope>IDENTIFICATION</scope>
    <source>
        <tissue evidence="4">Whole insect</tissue>
    </source>
</reference>
<dbReference type="PANTHER" id="PTHR47595:SF1">
    <property type="entry name" value="MYB_SANT-LIKE DNA-BINDING DOMAIN-CONTAINING PROTEIN"/>
    <property type="match status" value="1"/>
</dbReference>
<evidence type="ECO:0000259" key="1">
    <source>
        <dbReference type="Pfam" id="PF13837"/>
    </source>
</evidence>
<evidence type="ECO:0000313" key="3">
    <source>
        <dbReference type="Proteomes" id="UP001652700"/>
    </source>
</evidence>
<dbReference type="InterPro" id="IPR044822">
    <property type="entry name" value="Myb_DNA-bind_4"/>
</dbReference>
<feature type="domain" description="Myb/SANT-like DNA-binding" evidence="1">
    <location>
        <begin position="24"/>
        <end position="108"/>
    </location>
</feature>
<dbReference type="RefSeq" id="XP_028128254.1">
    <property type="nucleotide sequence ID" value="XM_028272453.1"/>
</dbReference>
<dbReference type="OrthoDB" id="8189860at2759"/>
<name>A0A6P7EYE0_DIAVI</name>
<protein>
    <submittedName>
        <fullName evidence="4">Uncharacterized protein LOC114324587</fullName>
    </submittedName>
</protein>
<dbReference type="InParanoid" id="A0A6P7EYE0"/>
<proteinExistence type="predicted"/>
<evidence type="ECO:0000313" key="4">
    <source>
        <dbReference type="RefSeq" id="XP_028128254.1"/>
    </source>
</evidence>
<gene>
    <name evidence="4" type="primary">LOC114324587</name>
</gene>
<dbReference type="PANTHER" id="PTHR47595">
    <property type="entry name" value="HEAT SHOCK 70 KDA PROTEIN 14"/>
    <property type="match status" value="1"/>
</dbReference>
<dbReference type="Pfam" id="PF13837">
    <property type="entry name" value="Myb_DNA-bind_4"/>
    <property type="match status" value="1"/>
</dbReference>
<accession>A0A6P7EYE0</accession>
<dbReference type="Gene3D" id="1.10.10.60">
    <property type="entry name" value="Homeodomain-like"/>
    <property type="match status" value="1"/>
</dbReference>
<dbReference type="AlphaFoldDB" id="A0A6P7EYE0"/>
<dbReference type="KEGG" id="dvv:114324587"/>
<keyword evidence="3" id="KW-1185">Reference proteome</keyword>
<sequence length="226" mass="26084">MENDNSVEASILNEGVEEENDKFSWNPRATKLLLSAYKEKKALFRDPKVKKKHLWEDIKNVFLNNGYYVSEDILDKKFRNMKSHFKTVKNNAKKKKGRISWEYFEDMNYIFEDDKTMKTDEVISSMNMAIKRDADDDKESIIIVYSADPQPSTSTAEAEAETPSILPTVPVTAKSLSKYTSVMLDLDTRRVVALEKIAKTLEGIKDVQKQRNNLIRSLSESKKDEK</sequence>
<dbReference type="EnsemblMetazoa" id="XM_028272453.2">
    <property type="protein sequence ID" value="XP_028128254.1"/>
    <property type="gene ID" value="LOC114324587"/>
</dbReference>
<evidence type="ECO:0000313" key="2">
    <source>
        <dbReference type="EnsemblMetazoa" id="XP_028128254.1"/>
    </source>
</evidence>
<reference evidence="2" key="2">
    <citation type="submission" date="2025-05" db="UniProtKB">
        <authorList>
            <consortium name="EnsemblMetazoa"/>
        </authorList>
    </citation>
    <scope>IDENTIFICATION</scope>
</reference>
<dbReference type="GeneID" id="114324587"/>
<dbReference type="Proteomes" id="UP001652700">
    <property type="component" value="Unplaced"/>
</dbReference>
<organism evidence="4">
    <name type="scientific">Diabrotica virgifera virgifera</name>
    <name type="common">western corn rootworm</name>
    <dbReference type="NCBI Taxonomy" id="50390"/>
    <lineage>
        <taxon>Eukaryota</taxon>
        <taxon>Metazoa</taxon>
        <taxon>Ecdysozoa</taxon>
        <taxon>Arthropoda</taxon>
        <taxon>Hexapoda</taxon>
        <taxon>Insecta</taxon>
        <taxon>Pterygota</taxon>
        <taxon>Neoptera</taxon>
        <taxon>Endopterygota</taxon>
        <taxon>Coleoptera</taxon>
        <taxon>Polyphaga</taxon>
        <taxon>Cucujiformia</taxon>
        <taxon>Chrysomeloidea</taxon>
        <taxon>Chrysomelidae</taxon>
        <taxon>Galerucinae</taxon>
        <taxon>Diabroticina</taxon>
        <taxon>Diabroticites</taxon>
        <taxon>Diabrotica</taxon>
    </lineage>
</organism>